<dbReference type="AlphaFoldDB" id="A0A918FIY3"/>
<organism evidence="1 2">
    <name type="scientific">Streptomyces aurantiogriseus</name>
    <dbReference type="NCBI Taxonomy" id="66870"/>
    <lineage>
        <taxon>Bacteria</taxon>
        <taxon>Bacillati</taxon>
        <taxon>Actinomycetota</taxon>
        <taxon>Actinomycetes</taxon>
        <taxon>Kitasatosporales</taxon>
        <taxon>Streptomycetaceae</taxon>
        <taxon>Streptomyces</taxon>
    </lineage>
</organism>
<evidence type="ECO:0000313" key="1">
    <source>
        <dbReference type="EMBL" id="GGR40433.1"/>
    </source>
</evidence>
<reference evidence="1" key="1">
    <citation type="journal article" date="2014" name="Int. J. Syst. Evol. Microbiol.">
        <title>Complete genome sequence of Corynebacterium casei LMG S-19264T (=DSM 44701T), isolated from a smear-ripened cheese.</title>
        <authorList>
            <consortium name="US DOE Joint Genome Institute (JGI-PGF)"/>
            <person name="Walter F."/>
            <person name="Albersmeier A."/>
            <person name="Kalinowski J."/>
            <person name="Ruckert C."/>
        </authorList>
    </citation>
    <scope>NUCLEOTIDE SEQUENCE</scope>
    <source>
        <strain evidence="1">JCM 4346</strain>
    </source>
</reference>
<reference evidence="1" key="2">
    <citation type="submission" date="2020-09" db="EMBL/GenBank/DDBJ databases">
        <authorList>
            <person name="Sun Q."/>
            <person name="Ohkuma M."/>
        </authorList>
    </citation>
    <scope>NUCLEOTIDE SEQUENCE</scope>
    <source>
        <strain evidence="1">JCM 4346</strain>
    </source>
</reference>
<accession>A0A918FIY3</accession>
<protein>
    <submittedName>
        <fullName evidence="1">Uncharacterized protein</fullName>
    </submittedName>
</protein>
<evidence type="ECO:0000313" key="2">
    <source>
        <dbReference type="Proteomes" id="UP000658320"/>
    </source>
</evidence>
<dbReference type="EMBL" id="BMSX01000018">
    <property type="protein sequence ID" value="GGR40433.1"/>
    <property type="molecule type" value="Genomic_DNA"/>
</dbReference>
<name>A0A918FIY3_9ACTN</name>
<gene>
    <name evidence="1" type="ORF">GCM10010251_66480</name>
</gene>
<sequence length="68" mass="7393">MEDPPGETESPYHCTPHSLREIHSVSLRLSLASSDAERKQILDSFGMTTEEFDELFGHGSGSTGPDDG</sequence>
<comment type="caution">
    <text evidence="1">The sequence shown here is derived from an EMBL/GenBank/DDBJ whole genome shotgun (WGS) entry which is preliminary data.</text>
</comment>
<dbReference type="Proteomes" id="UP000658320">
    <property type="component" value="Unassembled WGS sequence"/>
</dbReference>
<keyword evidence="2" id="KW-1185">Reference proteome</keyword>
<proteinExistence type="predicted"/>